<evidence type="ECO:0000313" key="9">
    <source>
        <dbReference type="Proteomes" id="UP000633136"/>
    </source>
</evidence>
<dbReference type="GO" id="GO:0016020">
    <property type="term" value="C:membrane"/>
    <property type="evidence" value="ECO:0007669"/>
    <property type="project" value="UniProtKB-SubCell"/>
</dbReference>
<feature type="region of interest" description="Disordered" evidence="5">
    <location>
        <begin position="489"/>
        <end position="535"/>
    </location>
</feature>
<name>A0A917EQV4_9MICC</name>
<feature type="transmembrane region" description="Helical" evidence="6">
    <location>
        <begin position="97"/>
        <end position="114"/>
    </location>
</feature>
<accession>A0A917EQV4</accession>
<comment type="caution">
    <text evidence="8">The sequence shown here is derived from an EMBL/GenBank/DDBJ whole genome shotgun (WGS) entry which is preliminary data.</text>
</comment>
<dbReference type="AlphaFoldDB" id="A0A917EQV4"/>
<proteinExistence type="predicted"/>
<feature type="domain" description="Mechanosensitive ion channel MscS" evidence="7">
    <location>
        <begin position="225"/>
        <end position="291"/>
    </location>
</feature>
<feature type="transmembrane region" description="Helical" evidence="6">
    <location>
        <begin position="50"/>
        <end position="76"/>
    </location>
</feature>
<dbReference type="EMBL" id="BMIS01000009">
    <property type="protein sequence ID" value="GGE73164.1"/>
    <property type="molecule type" value="Genomic_DNA"/>
</dbReference>
<evidence type="ECO:0000256" key="2">
    <source>
        <dbReference type="ARBA" id="ARBA00022692"/>
    </source>
</evidence>
<gene>
    <name evidence="8" type="ORF">GCM10011401_20310</name>
</gene>
<reference evidence="8" key="2">
    <citation type="submission" date="2020-09" db="EMBL/GenBank/DDBJ databases">
        <authorList>
            <person name="Sun Q."/>
            <person name="Zhou Y."/>
        </authorList>
    </citation>
    <scope>NUCLEOTIDE SEQUENCE</scope>
    <source>
        <strain evidence="8">CGMCC 1.15388</strain>
    </source>
</reference>
<dbReference type="Pfam" id="PF00924">
    <property type="entry name" value="MS_channel_2nd"/>
    <property type="match status" value="1"/>
</dbReference>
<feature type="compositionally biased region" description="Basic and acidic residues" evidence="5">
    <location>
        <begin position="506"/>
        <end position="517"/>
    </location>
</feature>
<feature type="transmembrane region" description="Helical" evidence="6">
    <location>
        <begin position="120"/>
        <end position="140"/>
    </location>
</feature>
<dbReference type="PANTHER" id="PTHR30566:SF25">
    <property type="entry name" value="INNER MEMBRANE PROTEIN"/>
    <property type="match status" value="1"/>
</dbReference>
<dbReference type="GO" id="GO:0055085">
    <property type="term" value="P:transmembrane transport"/>
    <property type="evidence" value="ECO:0007669"/>
    <property type="project" value="InterPro"/>
</dbReference>
<dbReference type="InterPro" id="IPR010920">
    <property type="entry name" value="LSM_dom_sf"/>
</dbReference>
<sequence length="535" mass="58351">MGIDTSLLFAAEGEEESLIDEQTDPAGEQLDQVGEYVPEEFEAMVTEAGLLWGLLIGVGVAFLFALVLTLVTSTVLKQFFRKAPEVRRAIDRTRLPMLFTLTVLGARLAVGYVARNETWHVPVAFLLLAAVVVGIAWWALRLVRVAEAFILSKYIGESGGDIEDRRGRRLQTQVSLIRRILAAVIITLAVAAVLLSIEEVRALGVGMLASAGVVSVVAGLAMQSTLTNVFAGIQLAFTDSIRVGDVVVVEDKFGTVEDITLSAVVLKCWDGRRFIYPSSYFVGTPFENWTRVGTEMMGTIEFEVDWRVPMDALRGRLNRLVEATDLWDGQEASIQITEALGGTVKARAVVSARNSGELWDLQCLVREDLVHFLRVEYPYAVAAQRMLISSDQGLVEMGERGDEKPAVSAATPAEGAATVEQDISGKGQVANGDSAETAGAPEAPGSGNGARSEEQEFLERYGSVTEEYSAETDETPLATSDQYSSIFTGSISAVERNREFAGPGEDAYRERRERQEELDGESDEDEEPKEKDPRH</sequence>
<organism evidence="8 9">
    <name type="scientific">Nesterenkonia cremea</name>
    <dbReference type="NCBI Taxonomy" id="1882340"/>
    <lineage>
        <taxon>Bacteria</taxon>
        <taxon>Bacillati</taxon>
        <taxon>Actinomycetota</taxon>
        <taxon>Actinomycetes</taxon>
        <taxon>Micrococcales</taxon>
        <taxon>Micrococcaceae</taxon>
        <taxon>Nesterenkonia</taxon>
    </lineage>
</organism>
<evidence type="ECO:0000256" key="6">
    <source>
        <dbReference type="SAM" id="Phobius"/>
    </source>
</evidence>
<evidence type="ECO:0000256" key="5">
    <source>
        <dbReference type="SAM" id="MobiDB-lite"/>
    </source>
</evidence>
<comment type="subcellular location">
    <subcellularLocation>
        <location evidence="1">Membrane</location>
    </subcellularLocation>
</comment>
<feature type="compositionally biased region" description="Acidic residues" evidence="5">
    <location>
        <begin position="518"/>
        <end position="527"/>
    </location>
</feature>
<keyword evidence="9" id="KW-1185">Reference proteome</keyword>
<keyword evidence="4 6" id="KW-0472">Membrane</keyword>
<dbReference type="RefSeq" id="WP_188685348.1">
    <property type="nucleotide sequence ID" value="NZ_BMIS01000009.1"/>
</dbReference>
<dbReference type="PANTHER" id="PTHR30566">
    <property type="entry name" value="YNAI-RELATED MECHANOSENSITIVE ION CHANNEL"/>
    <property type="match status" value="1"/>
</dbReference>
<dbReference type="SUPFAM" id="SSF50182">
    <property type="entry name" value="Sm-like ribonucleoproteins"/>
    <property type="match status" value="1"/>
</dbReference>
<dbReference type="InterPro" id="IPR023408">
    <property type="entry name" value="MscS_beta-dom_sf"/>
</dbReference>
<dbReference type="Gene3D" id="2.30.30.60">
    <property type="match status" value="1"/>
</dbReference>
<dbReference type="Gene3D" id="1.10.287.1260">
    <property type="match status" value="1"/>
</dbReference>
<evidence type="ECO:0000256" key="1">
    <source>
        <dbReference type="ARBA" id="ARBA00004370"/>
    </source>
</evidence>
<protein>
    <recommendedName>
        <fullName evidence="7">Mechanosensitive ion channel MscS domain-containing protein</fullName>
    </recommendedName>
</protein>
<keyword evidence="3 6" id="KW-1133">Transmembrane helix</keyword>
<dbReference type="Proteomes" id="UP000633136">
    <property type="component" value="Unassembled WGS sequence"/>
</dbReference>
<keyword evidence="2 6" id="KW-0812">Transmembrane</keyword>
<reference evidence="8" key="1">
    <citation type="journal article" date="2014" name="Int. J. Syst. Evol. Microbiol.">
        <title>Complete genome sequence of Corynebacterium casei LMG S-19264T (=DSM 44701T), isolated from a smear-ripened cheese.</title>
        <authorList>
            <consortium name="US DOE Joint Genome Institute (JGI-PGF)"/>
            <person name="Walter F."/>
            <person name="Albersmeier A."/>
            <person name="Kalinowski J."/>
            <person name="Ruckert C."/>
        </authorList>
    </citation>
    <scope>NUCLEOTIDE SEQUENCE</scope>
    <source>
        <strain evidence="8">CGMCC 1.15388</strain>
    </source>
</reference>
<feature type="transmembrane region" description="Helical" evidence="6">
    <location>
        <begin position="176"/>
        <end position="197"/>
    </location>
</feature>
<feature type="region of interest" description="Disordered" evidence="5">
    <location>
        <begin position="398"/>
        <end position="458"/>
    </location>
</feature>
<evidence type="ECO:0000256" key="3">
    <source>
        <dbReference type="ARBA" id="ARBA00022989"/>
    </source>
</evidence>
<evidence type="ECO:0000256" key="4">
    <source>
        <dbReference type="ARBA" id="ARBA00023136"/>
    </source>
</evidence>
<dbReference type="InterPro" id="IPR006685">
    <property type="entry name" value="MscS_channel_2nd"/>
</dbReference>
<evidence type="ECO:0000313" key="8">
    <source>
        <dbReference type="EMBL" id="GGE73164.1"/>
    </source>
</evidence>
<evidence type="ECO:0000259" key="7">
    <source>
        <dbReference type="Pfam" id="PF00924"/>
    </source>
</evidence>